<dbReference type="AlphaFoldDB" id="A0A2G4U6M6"/>
<dbReference type="GeneID" id="89598371"/>
<evidence type="ECO:0000313" key="1">
    <source>
        <dbReference type="EMBL" id="PHZ28973.1"/>
    </source>
</evidence>
<organism evidence="1 2">
    <name type="scientific">Yersinia bercovieri</name>
    <dbReference type="NCBI Taxonomy" id="634"/>
    <lineage>
        <taxon>Bacteria</taxon>
        <taxon>Pseudomonadati</taxon>
        <taxon>Pseudomonadota</taxon>
        <taxon>Gammaproteobacteria</taxon>
        <taxon>Enterobacterales</taxon>
        <taxon>Yersiniaceae</taxon>
        <taxon>Yersinia</taxon>
    </lineage>
</organism>
<protein>
    <submittedName>
        <fullName evidence="1">Virulence factor SrfB</fullName>
    </submittedName>
</protein>
<reference evidence="1 2" key="1">
    <citation type="submission" date="2017-10" db="EMBL/GenBank/DDBJ databases">
        <authorList>
            <person name="Banno H."/>
            <person name="Chua N.-H."/>
        </authorList>
    </citation>
    <scope>NUCLEOTIDE SEQUENCE [LARGE SCALE GENOMIC DNA]</scope>
    <source>
        <strain evidence="1 2">SCPM-O-B-7607</strain>
    </source>
</reference>
<gene>
    <name evidence="1" type="ORF">CS533_03005</name>
</gene>
<proteinExistence type="predicted"/>
<comment type="caution">
    <text evidence="1">The sequence shown here is derived from an EMBL/GenBank/DDBJ whole genome shotgun (WGS) entry which is preliminary data.</text>
</comment>
<dbReference type="Proteomes" id="UP000229378">
    <property type="component" value="Unassembled WGS sequence"/>
</dbReference>
<name>A0A2G4U6M6_YERBE</name>
<accession>A0A2G4U6M6</accession>
<dbReference type="PIRSF" id="PIRSF034585">
    <property type="entry name" value="SrfB"/>
    <property type="match status" value="1"/>
</dbReference>
<dbReference type="RefSeq" id="WP_005270929.1">
    <property type="nucleotide sequence ID" value="NZ_CP124240.1"/>
</dbReference>
<dbReference type="Pfam" id="PF07520">
    <property type="entry name" value="SrfB"/>
    <property type="match status" value="1"/>
</dbReference>
<dbReference type="InterPro" id="IPR009216">
    <property type="entry name" value="Virulence_factor_SrfB"/>
</dbReference>
<evidence type="ECO:0000313" key="2">
    <source>
        <dbReference type="Proteomes" id="UP000229378"/>
    </source>
</evidence>
<sequence>MLINLIDYPSSVTLVKNSGIQFLDFGITPVMDNPHSGRFVRQSVNGPLLRLSYETQSGKFTLPGENGSEPEILKPESTISLEDSLRVLDSLWLPLPFMRFSSARSLSSSPENWARVHIKRLQKPDPAGNTLRICIAFDTKVHAEDDASAQLMPTRADVRNGTRFVLAWHNNEINEFLDQTWVDGWLREVFVHYYATRQDENGERDINSAMKAFEYQAHFLNILEMLGTQVAVPDVQIVTQTLNSPMVPVDLILDVGNSHTCGVLLEDHGEKNAGLQQSSELHIRSLGDPQLISAPLFTSRLEFNEAKFGKHHFSMESGREDAFIWPSIVRVGDEAGRLAMQRKGTDGISGISSPRRYLWDDMPAPQAWRFSQFSGKKQSEPRAIALPLMNLMNDDGQPLHSLPPEERLPVFSSNYSRSSLMTMMLCEVITQALVQINSVSHRQNMGLIHAPRRLRSLILTLPSAMPKQEREIFRLRVKEATQLVWKALGWQSDEEGIDTLPLPEVHMEWDEATCGQLVWLYNETMNNYAGHARTLFQSLARPERLTPPNTAFGSTLRVASIDIGGGTTDMAITQYQLDDGIGSNIKITPRLLFREGFKIAGDDLLLDVIQYCVLPALQQVLLDAGIADVESIMAKLFGDVDLDDNRATLRQQTTLQLFIPLGHAILASWEKSDPLDPYAQLEGTFGELLSQPPTANVINYIHQLIQPLLPVEALPFDVLNTPLQIALATLKEALLTGRFSLTAPLQSLGEIIRHYCCDVLLVTGHPACLPGVQALLRYLQPVPISRIVWLGGYPIHRQFPFGRHGCVANPKSTAALGAMLYRLAIDLRLPGFNFKAADIQAYSTIRYLGVLDGSHNLHEDNVWYADIDLDNPDAHLDSQLCFPLRGDTYLGFRQLADAHWPATPLYILKITTPELAKRIAGDGVLYVRLQYDPHSADFSLVEAKMQDGSPVPLTALKLKLNTLANSYSGANHYWIDSGSVYSK</sequence>
<dbReference type="EMBL" id="PEHN01000002">
    <property type="protein sequence ID" value="PHZ28973.1"/>
    <property type="molecule type" value="Genomic_DNA"/>
</dbReference>